<comment type="catalytic activity">
    <reaction evidence="1">
        <text>ATP + protein L-histidine = ADP + protein N-phospho-L-histidine.</text>
        <dbReference type="EC" id="2.7.13.3"/>
    </reaction>
</comment>
<keyword evidence="3" id="KW-0597">Phosphoprotein</keyword>
<dbReference type="SUPFAM" id="SSF47384">
    <property type="entry name" value="Homodimeric domain of signal transducing histidine kinase"/>
    <property type="match status" value="1"/>
</dbReference>
<dbReference type="Gene3D" id="1.10.287.130">
    <property type="match status" value="1"/>
</dbReference>
<keyword evidence="4" id="KW-0812">Transmembrane</keyword>
<dbReference type="Pfam" id="PF00512">
    <property type="entry name" value="HisKA"/>
    <property type="match status" value="1"/>
</dbReference>
<gene>
    <name evidence="6" type="ORF">IWH25_07705</name>
</gene>
<dbReference type="InterPro" id="IPR005467">
    <property type="entry name" value="His_kinase_dom"/>
</dbReference>
<dbReference type="PRINTS" id="PR00344">
    <property type="entry name" value="BCTRLSENSOR"/>
</dbReference>
<dbReference type="InterPro" id="IPR003594">
    <property type="entry name" value="HATPase_dom"/>
</dbReference>
<dbReference type="InterPro" id="IPR036097">
    <property type="entry name" value="HisK_dim/P_sf"/>
</dbReference>
<evidence type="ECO:0000256" key="2">
    <source>
        <dbReference type="ARBA" id="ARBA00012438"/>
    </source>
</evidence>
<dbReference type="InterPro" id="IPR003661">
    <property type="entry name" value="HisK_dim/P_dom"/>
</dbReference>
<dbReference type="PROSITE" id="PS50109">
    <property type="entry name" value="HIS_KIN"/>
    <property type="match status" value="1"/>
</dbReference>
<evidence type="ECO:0000313" key="6">
    <source>
        <dbReference type="EMBL" id="QRJ65207.1"/>
    </source>
</evidence>
<organism evidence="6 7">
    <name type="scientific">Azospira restricta</name>
    <dbReference type="NCBI Taxonomy" id="404405"/>
    <lineage>
        <taxon>Bacteria</taxon>
        <taxon>Pseudomonadati</taxon>
        <taxon>Pseudomonadota</taxon>
        <taxon>Betaproteobacteria</taxon>
        <taxon>Rhodocyclales</taxon>
        <taxon>Rhodocyclaceae</taxon>
        <taxon>Azospira</taxon>
    </lineage>
</organism>
<feature type="transmembrane region" description="Helical" evidence="4">
    <location>
        <begin position="156"/>
        <end position="174"/>
    </location>
</feature>
<feature type="transmembrane region" description="Helical" evidence="4">
    <location>
        <begin position="130"/>
        <end position="150"/>
    </location>
</feature>
<feature type="domain" description="Histidine kinase" evidence="5">
    <location>
        <begin position="321"/>
        <end position="523"/>
    </location>
</feature>
<dbReference type="Proteomes" id="UP000663444">
    <property type="component" value="Chromosome"/>
</dbReference>
<dbReference type="SMART" id="SM00388">
    <property type="entry name" value="HisKA"/>
    <property type="match status" value="1"/>
</dbReference>
<dbReference type="Pfam" id="PF25323">
    <property type="entry name" value="6TM_PilS"/>
    <property type="match status" value="1"/>
</dbReference>
<keyword evidence="7" id="KW-1185">Reference proteome</keyword>
<dbReference type="PANTHER" id="PTHR43065:SF52">
    <property type="entry name" value="SENSOR PROTEIN KINASE PILS"/>
    <property type="match status" value="1"/>
</dbReference>
<keyword evidence="6" id="KW-0418">Kinase</keyword>
<evidence type="ECO:0000313" key="7">
    <source>
        <dbReference type="Proteomes" id="UP000663444"/>
    </source>
</evidence>
<dbReference type="RefSeq" id="WP_203388732.1">
    <property type="nucleotide sequence ID" value="NZ_CP064781.1"/>
</dbReference>
<evidence type="ECO:0000256" key="3">
    <source>
        <dbReference type="ARBA" id="ARBA00022553"/>
    </source>
</evidence>
<protein>
    <recommendedName>
        <fullName evidence="2">histidine kinase</fullName>
        <ecNumber evidence="2">2.7.13.3</ecNumber>
    </recommendedName>
</protein>
<accession>A0A974SRU7</accession>
<dbReference type="EMBL" id="CP064781">
    <property type="protein sequence ID" value="QRJ65207.1"/>
    <property type="molecule type" value="Genomic_DNA"/>
</dbReference>
<sequence length="531" mass="58157">MTTRFAAEDSALWDTHWKSLRYFNLYRFVLAALLFVAAAGTPLQGAVFVAAVSKWHVALTGGYLLLTLLSVMSLHRVRRHFNIQLTAQVLLDVFVLTALMYAGGGLRSGFGWLLLVSLAGAGLVGQGRLVLFFAAVATLAVLVSEFFLALRNEFDSVGFFQAGLLSLGFFATAISGRLLARRVLANEELARQRGVALRNQMLVSQRVIEEMQDGILVVSQDALVRQHNPRAEALLGVSDGSASALAMYSPALADSFRAWQAGATAEPEPFRVAPSGLTLRARFVPTESSEHDVLVFLEDMGRVQQRAQQLKLAALGRLTANIAHEIRNPLSAISHAGELLLEELRGSAQERLLTIVRDNTQRLDRIVRDVLELGRRDRAHPEAIDLAQLLPLFREEFAVKEQIDPEVVSLDLGAGGVVCFDRSHLHQVLWNLMGNALRHSRRQAGSLTLRLRRGRGVAGVELHVVDDGAGVPDELREHVFEPFFTTHSRGTGLGLYIARELCEANGARLELLDNSPGAHFRITGGGCSECQ</sequence>
<dbReference type="EC" id="2.7.13.3" evidence="2"/>
<reference evidence="6" key="1">
    <citation type="submission" date="2020-11" db="EMBL/GenBank/DDBJ databases">
        <title>Azospira restricta DSM 18626 genome sequence.</title>
        <authorList>
            <person name="Moe W.M."/>
        </authorList>
    </citation>
    <scope>NUCLEOTIDE SEQUENCE</scope>
    <source>
        <strain evidence="6">DSM 18626</strain>
    </source>
</reference>
<dbReference type="SMART" id="SM00387">
    <property type="entry name" value="HATPase_c"/>
    <property type="match status" value="1"/>
</dbReference>
<proteinExistence type="predicted"/>
<dbReference type="InterPro" id="IPR004358">
    <property type="entry name" value="Sig_transdc_His_kin-like_C"/>
</dbReference>
<name>A0A974SRU7_9RHOO</name>
<dbReference type="Pfam" id="PF02518">
    <property type="entry name" value="HATPase_c"/>
    <property type="match status" value="1"/>
</dbReference>
<evidence type="ECO:0000256" key="1">
    <source>
        <dbReference type="ARBA" id="ARBA00000085"/>
    </source>
</evidence>
<dbReference type="GO" id="GO:0000155">
    <property type="term" value="F:phosphorelay sensor kinase activity"/>
    <property type="evidence" value="ECO:0007669"/>
    <property type="project" value="InterPro"/>
</dbReference>
<feature type="transmembrane region" description="Helical" evidence="4">
    <location>
        <begin position="55"/>
        <end position="74"/>
    </location>
</feature>
<evidence type="ECO:0000259" key="5">
    <source>
        <dbReference type="PROSITE" id="PS50109"/>
    </source>
</evidence>
<dbReference type="AlphaFoldDB" id="A0A974SRU7"/>
<dbReference type="Gene3D" id="3.30.565.10">
    <property type="entry name" value="Histidine kinase-like ATPase, C-terminal domain"/>
    <property type="match status" value="1"/>
</dbReference>
<dbReference type="CDD" id="cd00082">
    <property type="entry name" value="HisKA"/>
    <property type="match status" value="1"/>
</dbReference>
<keyword evidence="4" id="KW-0472">Membrane</keyword>
<dbReference type="SUPFAM" id="SSF55874">
    <property type="entry name" value="ATPase domain of HSP90 chaperone/DNA topoisomerase II/histidine kinase"/>
    <property type="match status" value="1"/>
</dbReference>
<dbReference type="PANTHER" id="PTHR43065">
    <property type="entry name" value="SENSOR HISTIDINE KINASE"/>
    <property type="match status" value="1"/>
</dbReference>
<keyword evidence="4" id="KW-1133">Transmembrane helix</keyword>
<evidence type="ECO:0000256" key="4">
    <source>
        <dbReference type="SAM" id="Phobius"/>
    </source>
</evidence>
<feature type="transmembrane region" description="Helical" evidence="4">
    <location>
        <begin position="28"/>
        <end position="49"/>
    </location>
</feature>
<dbReference type="InterPro" id="IPR036890">
    <property type="entry name" value="HATPase_C_sf"/>
</dbReference>
<keyword evidence="6" id="KW-0808">Transferase</keyword>
<dbReference type="KEGG" id="ares:IWH25_07705"/>